<dbReference type="NCBIfam" id="TIGR00756">
    <property type="entry name" value="PPR"/>
    <property type="match status" value="3"/>
</dbReference>
<sequence length="453" mass="50522">MLGLGADRLRADMNRLLALLFHQGVLDEQFLQLQQLQDESSPNFVSEVVNIYFHESEKLLRNLRGLLMDRECSDYKKMGIHLNQFIGSSSSIGAKRVRNMLESFGAAGARVLLPQEQVARTVPGLKLADASRLEHWHLHPWIFRMVVNPLFGTKVTFAYNTLIRTHASSSPSLALTLFSNMRRAGVSPDHFTFPFALKACSRLQMGQDLHSLIVKLGFDTNIYVQNALINLYGCCGLVDVAFKVFDEMLARDLVSWSSMIASLADNGLAQEALALFQKMQLDGNVKPDEVVMLSVVSAISNLGCGSVDDSIRVFDKMPERNVLTWTALISGLAVHGRCREALRGFYEMRETNLRPDHITFSGVLVACSHGGLVDDGWKVFKSIKTDYGIEPTVEHYGCMVDLLGRAGKLHEAFEFIERMPYKPNAIIWRTLLGACVNHNSLALAEEAKEKSIS</sequence>
<dbReference type="InterPro" id="IPR011990">
    <property type="entry name" value="TPR-like_helical_dom_sf"/>
</dbReference>
<dbReference type="GO" id="GO:0003723">
    <property type="term" value="F:RNA binding"/>
    <property type="evidence" value="ECO:0007669"/>
    <property type="project" value="InterPro"/>
</dbReference>
<dbReference type="Pfam" id="PF12854">
    <property type="entry name" value="PPR_1"/>
    <property type="match status" value="1"/>
</dbReference>
<proteinExistence type="predicted"/>
<gene>
    <name evidence="3" type="ORF">GH714_038793</name>
</gene>
<dbReference type="FunFam" id="1.25.40.10:FF:000090">
    <property type="entry name" value="Pentatricopeptide repeat-containing protein, chloroplastic"/>
    <property type="match status" value="1"/>
</dbReference>
<dbReference type="Proteomes" id="UP000467840">
    <property type="component" value="Chromosome 13"/>
</dbReference>
<name>A0A6A6L0G2_HEVBR</name>
<dbReference type="Pfam" id="PF13041">
    <property type="entry name" value="PPR_2"/>
    <property type="match status" value="1"/>
</dbReference>
<dbReference type="InterPro" id="IPR046960">
    <property type="entry name" value="PPR_At4g14850-like_plant"/>
</dbReference>
<dbReference type="GO" id="GO:0000160">
    <property type="term" value="P:phosphorelay signal transduction system"/>
    <property type="evidence" value="ECO:0007669"/>
    <property type="project" value="InterPro"/>
</dbReference>
<dbReference type="Gene3D" id="1.25.40.10">
    <property type="entry name" value="Tetratricopeptide repeat domain"/>
    <property type="match status" value="2"/>
</dbReference>
<accession>A0A6A6L0G2</accession>
<protein>
    <submittedName>
        <fullName evidence="3">Uncharacterized protein</fullName>
    </submittedName>
</protein>
<dbReference type="AlphaFoldDB" id="A0A6A6L0G2"/>
<dbReference type="FunFam" id="1.25.40.10:FF:000427">
    <property type="entry name" value="Pentatricopeptide repeat-containing protein chloroplastic"/>
    <property type="match status" value="1"/>
</dbReference>
<dbReference type="InterPro" id="IPR036641">
    <property type="entry name" value="HPT_dom_sf"/>
</dbReference>
<dbReference type="GO" id="GO:0009451">
    <property type="term" value="P:RNA modification"/>
    <property type="evidence" value="ECO:0007669"/>
    <property type="project" value="InterPro"/>
</dbReference>
<feature type="repeat" description="PPR" evidence="2">
    <location>
        <begin position="321"/>
        <end position="355"/>
    </location>
</feature>
<reference evidence="3 4" key="1">
    <citation type="journal article" date="2020" name="Mol. Plant">
        <title>The Chromosome-Based Rubber Tree Genome Provides New Insights into Spurge Genome Evolution and Rubber Biosynthesis.</title>
        <authorList>
            <person name="Liu J."/>
            <person name="Shi C."/>
            <person name="Shi C.C."/>
            <person name="Li W."/>
            <person name="Zhang Q.J."/>
            <person name="Zhang Y."/>
            <person name="Li K."/>
            <person name="Lu H.F."/>
            <person name="Shi C."/>
            <person name="Zhu S.T."/>
            <person name="Xiao Z.Y."/>
            <person name="Nan H."/>
            <person name="Yue Y."/>
            <person name="Zhu X.G."/>
            <person name="Wu Y."/>
            <person name="Hong X.N."/>
            <person name="Fan G.Y."/>
            <person name="Tong Y."/>
            <person name="Zhang D."/>
            <person name="Mao C.L."/>
            <person name="Liu Y.L."/>
            <person name="Hao S.J."/>
            <person name="Liu W.Q."/>
            <person name="Lv M.Q."/>
            <person name="Zhang H.B."/>
            <person name="Liu Y."/>
            <person name="Hu-Tang G.R."/>
            <person name="Wang J.P."/>
            <person name="Wang J.H."/>
            <person name="Sun Y.H."/>
            <person name="Ni S.B."/>
            <person name="Chen W.B."/>
            <person name="Zhang X.C."/>
            <person name="Jiao Y.N."/>
            <person name="Eichler E.E."/>
            <person name="Li G.H."/>
            <person name="Liu X."/>
            <person name="Gao L.Z."/>
        </authorList>
    </citation>
    <scope>NUCLEOTIDE SEQUENCE [LARGE SCALE GENOMIC DNA]</scope>
    <source>
        <strain evidence="4">cv. GT1</strain>
        <tissue evidence="3">Leaf</tissue>
    </source>
</reference>
<evidence type="ECO:0000313" key="4">
    <source>
        <dbReference type="Proteomes" id="UP000467840"/>
    </source>
</evidence>
<feature type="repeat" description="PPR" evidence="2">
    <location>
        <begin position="252"/>
        <end position="286"/>
    </location>
</feature>
<dbReference type="Pfam" id="PF01535">
    <property type="entry name" value="PPR"/>
    <property type="match status" value="2"/>
</dbReference>
<dbReference type="PANTHER" id="PTHR47926">
    <property type="entry name" value="PENTATRICOPEPTIDE REPEAT-CONTAINING PROTEIN"/>
    <property type="match status" value="1"/>
</dbReference>
<dbReference type="InterPro" id="IPR002885">
    <property type="entry name" value="PPR_rpt"/>
</dbReference>
<keyword evidence="4" id="KW-1185">Reference proteome</keyword>
<evidence type="ECO:0000256" key="1">
    <source>
        <dbReference type="ARBA" id="ARBA00022737"/>
    </source>
</evidence>
<organism evidence="3 4">
    <name type="scientific">Hevea brasiliensis</name>
    <name type="common">Para rubber tree</name>
    <name type="synonym">Siphonia brasiliensis</name>
    <dbReference type="NCBI Taxonomy" id="3981"/>
    <lineage>
        <taxon>Eukaryota</taxon>
        <taxon>Viridiplantae</taxon>
        <taxon>Streptophyta</taxon>
        <taxon>Embryophyta</taxon>
        <taxon>Tracheophyta</taxon>
        <taxon>Spermatophyta</taxon>
        <taxon>Magnoliopsida</taxon>
        <taxon>eudicotyledons</taxon>
        <taxon>Gunneridae</taxon>
        <taxon>Pentapetalae</taxon>
        <taxon>rosids</taxon>
        <taxon>fabids</taxon>
        <taxon>Malpighiales</taxon>
        <taxon>Euphorbiaceae</taxon>
        <taxon>Crotonoideae</taxon>
        <taxon>Micrandreae</taxon>
        <taxon>Hevea</taxon>
    </lineage>
</organism>
<dbReference type="Gene3D" id="1.20.120.160">
    <property type="entry name" value="HPT domain"/>
    <property type="match status" value="1"/>
</dbReference>
<keyword evidence="1" id="KW-0677">Repeat</keyword>
<dbReference type="SUPFAM" id="SSF47226">
    <property type="entry name" value="Histidine-containing phosphotransfer domain, HPT domain"/>
    <property type="match status" value="1"/>
</dbReference>
<dbReference type="PROSITE" id="PS51375">
    <property type="entry name" value="PPR"/>
    <property type="match status" value="2"/>
</dbReference>
<dbReference type="EMBL" id="JAAGAX010000014">
    <property type="protein sequence ID" value="KAF2293189.1"/>
    <property type="molecule type" value="Genomic_DNA"/>
</dbReference>
<dbReference type="PANTHER" id="PTHR47926:SF507">
    <property type="entry name" value="DYW DOMAIN-CONTAINING PROTEIN"/>
    <property type="match status" value="1"/>
</dbReference>
<evidence type="ECO:0000313" key="3">
    <source>
        <dbReference type="EMBL" id="KAF2293189.1"/>
    </source>
</evidence>
<comment type="caution">
    <text evidence="3">The sequence shown here is derived from an EMBL/GenBank/DDBJ whole genome shotgun (WGS) entry which is preliminary data.</text>
</comment>
<evidence type="ECO:0000256" key="2">
    <source>
        <dbReference type="PROSITE-ProRule" id="PRU00708"/>
    </source>
</evidence>